<dbReference type="Proteomes" id="UP000190274">
    <property type="component" value="Chromosome F"/>
</dbReference>
<dbReference type="GO" id="GO:0003688">
    <property type="term" value="F:DNA replication origin binding"/>
    <property type="evidence" value="ECO:0007669"/>
    <property type="project" value="EnsemblFungi"/>
</dbReference>
<sequence>MESQIHQLSHQDVLKDAFASKVEVKPTTRAEILDLEELKDYQGRKRTEFENVLKVKRSDIKQWMRYAQFEIEQHDLRRARSVFERALLVNHSHVPLWIRYIDGELKAKNVNHARNLLERATSLLPRIDKLWLKYVIIEESLGNISAVRGLFSRWCSLEPGRNAFTSFVEFETRCGEFANVREVYSRYVLVHPSVETWLAWISFEKKHGSVDTIRQTLSLGLDTLSFYNSTSPEDIATIVNVFAKWEASQQEYERASTLYGLATQKWPNNEVLASNRVQFEKMYAVDSKLDESVVEKRKREYRSTLATNPRDYETWWIYLELIELHYPNELASALEASLANNAPQDDTKTTVWRRYIYLWIRALIVFELNFGQYGKVRAMFEILTKEIIPNKRFTFAKIWTMYAKFELRQGNVTTARKILGWALGTCPKDKIYKDYIQLELDLKEFDRVRKLYEHFLAFNPYNISTWLSYAELEDNLGDEERARGIYLIAMSEAVGLNYDGRFKISKELINFETLAGEYTKAVDAYKDLLELSSHDVNIWIELAAFESSIPTAEQLTSKLDASEVVDDDEEDGKAEEEETLEVTETHKLKSRQVFRDAISYYKKFGDKRSRLTVLRAWADYEDVHGTPETQSGVREKFPIEKVKTRQQDGMEVEFVDLEYPDDKDEDKSQDFKADTKSRLLAMAQKWQREKGSL</sequence>
<dbReference type="Pfam" id="PF23231">
    <property type="entry name" value="HAT_Syf1_CNRKL1_C"/>
    <property type="match status" value="1"/>
</dbReference>
<dbReference type="Gene3D" id="1.25.40.10">
    <property type="entry name" value="Tetratricopeptide repeat domain"/>
    <property type="match status" value="3"/>
</dbReference>
<dbReference type="GO" id="GO:0000785">
    <property type="term" value="C:chromatin"/>
    <property type="evidence" value="ECO:0007669"/>
    <property type="project" value="EnsemblFungi"/>
</dbReference>
<protein>
    <recommendedName>
        <fullName evidence="9">Pre-mRNA-splicing factor CLF1</fullName>
    </recommendedName>
</protein>
<keyword evidence="3" id="KW-0507">mRNA processing</keyword>
<dbReference type="GO" id="GO:0003682">
    <property type="term" value="F:chromatin binding"/>
    <property type="evidence" value="ECO:0007669"/>
    <property type="project" value="EnsemblFungi"/>
</dbReference>
<organism evidence="12 13">
    <name type="scientific">Lachancea dasiensis</name>
    <dbReference type="NCBI Taxonomy" id="1072105"/>
    <lineage>
        <taxon>Eukaryota</taxon>
        <taxon>Fungi</taxon>
        <taxon>Dikarya</taxon>
        <taxon>Ascomycota</taxon>
        <taxon>Saccharomycotina</taxon>
        <taxon>Saccharomycetes</taxon>
        <taxon>Saccharomycetales</taxon>
        <taxon>Saccharomycetaceae</taxon>
        <taxon>Lachancea</taxon>
    </lineage>
</organism>
<dbReference type="GO" id="GO:0071008">
    <property type="term" value="C:U2-type post-mRNA release spliceosomal complex"/>
    <property type="evidence" value="ECO:0007669"/>
    <property type="project" value="EnsemblFungi"/>
</dbReference>
<evidence type="ECO:0000256" key="9">
    <source>
        <dbReference type="ARBA" id="ARBA00039167"/>
    </source>
</evidence>
<keyword evidence="13" id="KW-1185">Reference proteome</keyword>
<evidence type="ECO:0000259" key="11">
    <source>
        <dbReference type="Pfam" id="PF23233"/>
    </source>
</evidence>
<gene>
    <name evidence="12" type="ORF">LADA_0F02278G</name>
</gene>
<dbReference type="GO" id="GO:0071011">
    <property type="term" value="C:precatalytic spliceosome"/>
    <property type="evidence" value="ECO:0007669"/>
    <property type="project" value="TreeGrafter"/>
</dbReference>
<evidence type="ECO:0000256" key="3">
    <source>
        <dbReference type="ARBA" id="ARBA00022664"/>
    </source>
</evidence>
<dbReference type="PANTHER" id="PTHR11246:SF3">
    <property type="entry name" value="CROOKED NECK-LIKE PROTEIN 1"/>
    <property type="match status" value="1"/>
</dbReference>
<dbReference type="GO" id="GO:0071006">
    <property type="term" value="C:U2-type catalytic step 1 spliceosome"/>
    <property type="evidence" value="ECO:0007669"/>
    <property type="project" value="EnsemblFungi"/>
</dbReference>
<dbReference type="Pfam" id="PF23233">
    <property type="entry name" value="HAT_Syf1_CNRKL1_N"/>
    <property type="match status" value="1"/>
</dbReference>
<feature type="domain" description="Pre-mRNA-splicing factor Syf1-like N-terminal HAT-repeats" evidence="11">
    <location>
        <begin position="47"/>
        <end position="192"/>
    </location>
</feature>
<evidence type="ECO:0000256" key="5">
    <source>
        <dbReference type="ARBA" id="ARBA00022737"/>
    </source>
</evidence>
<dbReference type="STRING" id="1266660.A0A1G4JIA4"/>
<dbReference type="GO" id="GO:0071004">
    <property type="term" value="C:U2-type prespliceosome"/>
    <property type="evidence" value="ECO:0007669"/>
    <property type="project" value="EnsemblFungi"/>
</dbReference>
<accession>A0A1G4JIA4</accession>
<evidence type="ECO:0000256" key="7">
    <source>
        <dbReference type="ARBA" id="ARBA00023242"/>
    </source>
</evidence>
<dbReference type="GO" id="GO:0071007">
    <property type="term" value="C:U2-type catalytic step 2 spliceosome"/>
    <property type="evidence" value="ECO:0007669"/>
    <property type="project" value="EnsemblFungi"/>
</dbReference>
<evidence type="ECO:0000259" key="10">
    <source>
        <dbReference type="Pfam" id="PF23231"/>
    </source>
</evidence>
<dbReference type="InterPro" id="IPR055433">
    <property type="entry name" value="HAT_Syf1-like_N"/>
</dbReference>
<dbReference type="InterPro" id="IPR011990">
    <property type="entry name" value="TPR-like_helical_dom_sf"/>
</dbReference>
<dbReference type="PANTHER" id="PTHR11246">
    <property type="entry name" value="PRE-MRNA SPLICING FACTOR"/>
    <property type="match status" value="1"/>
</dbReference>
<evidence type="ECO:0000256" key="2">
    <source>
        <dbReference type="ARBA" id="ARBA00008644"/>
    </source>
</evidence>
<comment type="subcellular location">
    <subcellularLocation>
        <location evidence="1">Nucleus</location>
    </subcellularLocation>
</comment>
<dbReference type="GO" id="GO:0006270">
    <property type="term" value="P:DNA replication initiation"/>
    <property type="evidence" value="ECO:0007669"/>
    <property type="project" value="EnsemblFungi"/>
</dbReference>
<dbReference type="EMBL" id="LT598458">
    <property type="protein sequence ID" value="SCU90166.1"/>
    <property type="molecule type" value="Genomic_DNA"/>
</dbReference>
<keyword evidence="7" id="KW-0539">Nucleus</keyword>
<keyword evidence="6" id="KW-0508">mRNA splicing</keyword>
<dbReference type="SMART" id="SM00386">
    <property type="entry name" value="HAT"/>
    <property type="match status" value="10"/>
</dbReference>
<comment type="function">
    <text evidence="8">Involved in pre-mRNA splicing and cell cycle progression. Required for the spliceosome assembly and initiation of the DNA replication.</text>
</comment>
<comment type="similarity">
    <text evidence="2">Belongs to the crooked-neck family.</text>
</comment>
<proteinExistence type="inferred from homology"/>
<keyword evidence="4" id="KW-0747">Spliceosome</keyword>
<dbReference type="InterPro" id="IPR055430">
    <property type="entry name" value="HAT_Syf1_CNRKL1_C"/>
</dbReference>
<evidence type="ECO:0000256" key="6">
    <source>
        <dbReference type="ARBA" id="ARBA00023187"/>
    </source>
</evidence>
<feature type="domain" description="Pre-mRNA-splicing factor Syf1/CRNKL1-like C-terminal HAT-repeats" evidence="10">
    <location>
        <begin position="373"/>
        <end position="500"/>
    </location>
</feature>
<dbReference type="AlphaFoldDB" id="A0A1G4JIA4"/>
<evidence type="ECO:0000256" key="1">
    <source>
        <dbReference type="ARBA" id="ARBA00004123"/>
    </source>
</evidence>
<evidence type="ECO:0000256" key="8">
    <source>
        <dbReference type="ARBA" id="ARBA00037040"/>
    </source>
</evidence>
<dbReference type="OrthoDB" id="541719at2759"/>
<evidence type="ECO:0000313" key="12">
    <source>
        <dbReference type="EMBL" id="SCU90166.1"/>
    </source>
</evidence>
<reference evidence="12 13" key="1">
    <citation type="submission" date="2016-03" db="EMBL/GenBank/DDBJ databases">
        <authorList>
            <person name="Devillers H."/>
        </authorList>
    </citation>
    <scope>NUCLEOTIDE SEQUENCE [LARGE SCALE GENOMIC DNA]</scope>
    <source>
        <strain evidence="12">CBS 10888</strain>
    </source>
</reference>
<dbReference type="GO" id="GO:0000974">
    <property type="term" value="C:Prp19 complex"/>
    <property type="evidence" value="ECO:0007669"/>
    <property type="project" value="EnsemblFungi"/>
</dbReference>
<evidence type="ECO:0000313" key="13">
    <source>
        <dbReference type="Proteomes" id="UP000190274"/>
    </source>
</evidence>
<dbReference type="GO" id="GO:0000354">
    <property type="term" value="P:cis assembly of pre-catalytic spliceosome"/>
    <property type="evidence" value="ECO:0007669"/>
    <property type="project" value="EnsemblFungi"/>
</dbReference>
<evidence type="ECO:0000256" key="4">
    <source>
        <dbReference type="ARBA" id="ARBA00022728"/>
    </source>
</evidence>
<name>A0A1G4JIA4_9SACH</name>
<dbReference type="InterPro" id="IPR045075">
    <property type="entry name" value="Syf1-like"/>
</dbReference>
<dbReference type="InterPro" id="IPR003107">
    <property type="entry name" value="HAT"/>
</dbReference>
<keyword evidence="5" id="KW-0677">Repeat</keyword>
<dbReference type="SUPFAM" id="SSF48452">
    <property type="entry name" value="TPR-like"/>
    <property type="match status" value="1"/>
</dbReference>